<accession>A0A6A6CAU0</accession>
<sequence length="227" mass="26090">MASLRSEPLFVQDDEFDDDDDDLRSRRSTMPPRGGTAIEAIDVTEDDDDVQEIPATQATAAPTQPQQPPVQTPQQEPINLEADEGPQRERYYLPIFKKSHYKDEVFNRLRKTYAAIFRRQAGLAMPNSRLKQRLEDIAGTVPSKLIGYVIDRDAKAWVQELRNQKRALHGELQQLETFREALQRPAYQTALGRAVVRDVQAKVDKIEEDLKLRENLVEEMKIFAKMN</sequence>
<dbReference type="GeneID" id="54561739"/>
<organism evidence="3 4">
    <name type="scientific">Zasmidium cellare ATCC 36951</name>
    <dbReference type="NCBI Taxonomy" id="1080233"/>
    <lineage>
        <taxon>Eukaryota</taxon>
        <taxon>Fungi</taxon>
        <taxon>Dikarya</taxon>
        <taxon>Ascomycota</taxon>
        <taxon>Pezizomycotina</taxon>
        <taxon>Dothideomycetes</taxon>
        <taxon>Dothideomycetidae</taxon>
        <taxon>Mycosphaerellales</taxon>
        <taxon>Mycosphaerellaceae</taxon>
        <taxon>Zasmidium</taxon>
    </lineage>
</organism>
<keyword evidence="4" id="KW-1185">Reference proteome</keyword>
<dbReference type="Proteomes" id="UP000799537">
    <property type="component" value="Unassembled WGS sequence"/>
</dbReference>
<dbReference type="EMBL" id="ML993613">
    <property type="protein sequence ID" value="KAF2162576.1"/>
    <property type="molecule type" value="Genomic_DNA"/>
</dbReference>
<evidence type="ECO:0000256" key="2">
    <source>
        <dbReference type="SAM" id="MobiDB-lite"/>
    </source>
</evidence>
<dbReference type="RefSeq" id="XP_033663465.1">
    <property type="nucleotide sequence ID" value="XM_033808467.1"/>
</dbReference>
<evidence type="ECO:0000313" key="3">
    <source>
        <dbReference type="EMBL" id="KAF2162576.1"/>
    </source>
</evidence>
<gene>
    <name evidence="3" type="ORF">M409DRAFT_27198</name>
</gene>
<dbReference type="AlphaFoldDB" id="A0A6A6CAU0"/>
<feature type="compositionally biased region" description="Low complexity" evidence="2">
    <location>
        <begin position="54"/>
        <end position="64"/>
    </location>
</feature>
<reference evidence="3" key="1">
    <citation type="journal article" date="2020" name="Stud. Mycol.">
        <title>101 Dothideomycetes genomes: a test case for predicting lifestyles and emergence of pathogens.</title>
        <authorList>
            <person name="Haridas S."/>
            <person name="Albert R."/>
            <person name="Binder M."/>
            <person name="Bloem J."/>
            <person name="Labutti K."/>
            <person name="Salamov A."/>
            <person name="Andreopoulos B."/>
            <person name="Baker S."/>
            <person name="Barry K."/>
            <person name="Bills G."/>
            <person name="Bluhm B."/>
            <person name="Cannon C."/>
            <person name="Castanera R."/>
            <person name="Culley D."/>
            <person name="Daum C."/>
            <person name="Ezra D."/>
            <person name="Gonzalez J."/>
            <person name="Henrissat B."/>
            <person name="Kuo A."/>
            <person name="Liang C."/>
            <person name="Lipzen A."/>
            <person name="Lutzoni F."/>
            <person name="Magnuson J."/>
            <person name="Mondo S."/>
            <person name="Nolan M."/>
            <person name="Ohm R."/>
            <person name="Pangilinan J."/>
            <person name="Park H.-J."/>
            <person name="Ramirez L."/>
            <person name="Alfaro M."/>
            <person name="Sun H."/>
            <person name="Tritt A."/>
            <person name="Yoshinaga Y."/>
            <person name="Zwiers L.-H."/>
            <person name="Turgeon B."/>
            <person name="Goodwin S."/>
            <person name="Spatafora J."/>
            <person name="Crous P."/>
            <person name="Grigoriev I."/>
        </authorList>
    </citation>
    <scope>NUCLEOTIDE SEQUENCE</scope>
    <source>
        <strain evidence="3">ATCC 36951</strain>
    </source>
</reference>
<evidence type="ECO:0000313" key="4">
    <source>
        <dbReference type="Proteomes" id="UP000799537"/>
    </source>
</evidence>
<feature type="region of interest" description="Disordered" evidence="2">
    <location>
        <begin position="1"/>
        <end position="85"/>
    </location>
</feature>
<protein>
    <submittedName>
        <fullName evidence="3">Uncharacterized protein</fullName>
    </submittedName>
</protein>
<feature type="compositionally biased region" description="Acidic residues" evidence="2">
    <location>
        <begin position="12"/>
        <end position="22"/>
    </location>
</feature>
<evidence type="ECO:0000256" key="1">
    <source>
        <dbReference type="SAM" id="Coils"/>
    </source>
</evidence>
<keyword evidence="1" id="KW-0175">Coiled coil</keyword>
<dbReference type="OrthoDB" id="3648632at2759"/>
<feature type="coiled-coil region" evidence="1">
    <location>
        <begin position="158"/>
        <end position="216"/>
    </location>
</feature>
<proteinExistence type="predicted"/>
<name>A0A6A6CAU0_ZASCE</name>
<feature type="compositionally biased region" description="Acidic residues" evidence="2">
    <location>
        <begin position="42"/>
        <end position="51"/>
    </location>
</feature>